<dbReference type="PANTHER" id="PTHR48111">
    <property type="entry name" value="REGULATOR OF RPOS"/>
    <property type="match status" value="1"/>
</dbReference>
<comment type="caution">
    <text evidence="6">The sequence shown here is derived from an EMBL/GenBank/DDBJ whole genome shotgun (WGS) entry which is preliminary data.</text>
</comment>
<dbReference type="RefSeq" id="WP_265264234.1">
    <property type="nucleotide sequence ID" value="NZ_JAIHOM010000037.1"/>
</dbReference>
<proteinExistence type="predicted"/>
<dbReference type="Pfam" id="PF00072">
    <property type="entry name" value="Response_reg"/>
    <property type="match status" value="1"/>
</dbReference>
<dbReference type="SUPFAM" id="SSF52172">
    <property type="entry name" value="CheY-like"/>
    <property type="match status" value="1"/>
</dbReference>
<organism evidence="6 7">
    <name type="scientific">Spirulina subsalsa FACHB-351</name>
    <dbReference type="NCBI Taxonomy" id="234711"/>
    <lineage>
        <taxon>Bacteria</taxon>
        <taxon>Bacillati</taxon>
        <taxon>Cyanobacteriota</taxon>
        <taxon>Cyanophyceae</taxon>
        <taxon>Spirulinales</taxon>
        <taxon>Spirulinaceae</taxon>
        <taxon>Spirulina</taxon>
    </lineage>
</organism>
<dbReference type="CDD" id="cd17574">
    <property type="entry name" value="REC_OmpR"/>
    <property type="match status" value="1"/>
</dbReference>
<dbReference type="SMART" id="SM00862">
    <property type="entry name" value="Trans_reg_C"/>
    <property type="match status" value="1"/>
</dbReference>
<dbReference type="PROSITE" id="PS51755">
    <property type="entry name" value="OMPR_PHOB"/>
    <property type="match status" value="1"/>
</dbReference>
<dbReference type="Gene3D" id="1.10.10.10">
    <property type="entry name" value="Winged helix-like DNA-binding domain superfamily/Winged helix DNA-binding domain"/>
    <property type="match status" value="1"/>
</dbReference>
<keyword evidence="1 3" id="KW-0238">DNA-binding</keyword>
<evidence type="ECO:0000256" key="2">
    <source>
        <dbReference type="PROSITE-ProRule" id="PRU00169"/>
    </source>
</evidence>
<evidence type="ECO:0000313" key="7">
    <source>
        <dbReference type="Proteomes" id="UP001526426"/>
    </source>
</evidence>
<dbReference type="InterPro" id="IPR036388">
    <property type="entry name" value="WH-like_DNA-bd_sf"/>
</dbReference>
<evidence type="ECO:0000313" key="6">
    <source>
        <dbReference type="EMBL" id="MCW6036467.1"/>
    </source>
</evidence>
<evidence type="ECO:0000256" key="1">
    <source>
        <dbReference type="ARBA" id="ARBA00023125"/>
    </source>
</evidence>
<feature type="domain" description="OmpR/PhoB-type" evidence="5">
    <location>
        <begin position="124"/>
        <end position="222"/>
    </location>
</feature>
<evidence type="ECO:0000256" key="3">
    <source>
        <dbReference type="PROSITE-ProRule" id="PRU01091"/>
    </source>
</evidence>
<dbReference type="InterPro" id="IPR001789">
    <property type="entry name" value="Sig_transdc_resp-reg_receiver"/>
</dbReference>
<evidence type="ECO:0000259" key="4">
    <source>
        <dbReference type="PROSITE" id="PS50110"/>
    </source>
</evidence>
<dbReference type="Gene3D" id="3.40.50.2300">
    <property type="match status" value="1"/>
</dbReference>
<keyword evidence="7" id="KW-1185">Reference proteome</keyword>
<feature type="domain" description="Response regulatory" evidence="4">
    <location>
        <begin position="2"/>
        <end position="116"/>
    </location>
</feature>
<dbReference type="PROSITE" id="PS50110">
    <property type="entry name" value="RESPONSE_REGULATORY"/>
    <property type="match status" value="1"/>
</dbReference>
<evidence type="ECO:0000259" key="5">
    <source>
        <dbReference type="PROSITE" id="PS51755"/>
    </source>
</evidence>
<reference evidence="6 7" key="1">
    <citation type="submission" date="2021-08" db="EMBL/GenBank/DDBJ databases">
        <title>Draft genome sequence of Spirulina subsalsa with high tolerance to salinity and hype-accumulation of phycocyanin.</title>
        <authorList>
            <person name="Pei H."/>
            <person name="Jiang L."/>
        </authorList>
    </citation>
    <scope>NUCLEOTIDE SEQUENCE [LARGE SCALE GENOMIC DNA]</scope>
    <source>
        <strain evidence="6 7">FACHB-351</strain>
    </source>
</reference>
<dbReference type="EMBL" id="JAIHOM010000037">
    <property type="protein sequence ID" value="MCW6036467.1"/>
    <property type="molecule type" value="Genomic_DNA"/>
</dbReference>
<dbReference type="CDD" id="cd00383">
    <property type="entry name" value="trans_reg_C"/>
    <property type="match status" value="1"/>
</dbReference>
<dbReference type="NCBIfam" id="NF041734">
    <property type="entry name" value="resp_reg_RppA"/>
    <property type="match status" value="1"/>
</dbReference>
<sequence length="226" mass="25494">MRILLVEDDPEQREPLQTALMRSGHLVDGVGDGAIAQQLLSDQTYDLLILDWMLPGTDGITLCRQVRHAQQATPILLLTAKDTTADKVQGLDAGADDYLVKPVDVAELLARVRALRRRSPHWCGDTLQVAALQLHLDTLQLCYHDAQVPLKSAEFQLLEYLMRHPRQVLTHGQLEQALWTWDAIPESNAIASRMRRLRQRLRVLGVEDWITTVYGMGYCFQPPSAP</sequence>
<dbReference type="Gene3D" id="6.10.250.690">
    <property type="match status" value="1"/>
</dbReference>
<dbReference type="SMART" id="SM00448">
    <property type="entry name" value="REC"/>
    <property type="match status" value="1"/>
</dbReference>
<gene>
    <name evidence="6" type="ORF">K4A83_09320</name>
</gene>
<feature type="modified residue" description="4-aspartylphosphate" evidence="2">
    <location>
        <position position="51"/>
    </location>
</feature>
<dbReference type="InterPro" id="IPR039420">
    <property type="entry name" value="WalR-like"/>
</dbReference>
<dbReference type="InterPro" id="IPR011006">
    <property type="entry name" value="CheY-like_superfamily"/>
</dbReference>
<dbReference type="InterPro" id="IPR049767">
    <property type="entry name" value="RppA"/>
</dbReference>
<feature type="DNA-binding region" description="OmpR/PhoB-type" evidence="3">
    <location>
        <begin position="124"/>
        <end position="222"/>
    </location>
</feature>
<name>A0ABT3L4T2_9CYAN</name>
<dbReference type="InterPro" id="IPR001867">
    <property type="entry name" value="OmpR/PhoB-type_DNA-bd"/>
</dbReference>
<accession>A0ABT3L4T2</accession>
<protein>
    <submittedName>
        <fullName evidence="6">Response regulator transcription factor</fullName>
    </submittedName>
</protein>
<dbReference type="Pfam" id="PF00486">
    <property type="entry name" value="Trans_reg_C"/>
    <property type="match status" value="1"/>
</dbReference>
<dbReference type="Proteomes" id="UP001526426">
    <property type="component" value="Unassembled WGS sequence"/>
</dbReference>
<dbReference type="PANTHER" id="PTHR48111:SF5">
    <property type="entry name" value="RESPONSE REGULATOR RPPA"/>
    <property type="match status" value="1"/>
</dbReference>
<keyword evidence="2" id="KW-0597">Phosphoprotein</keyword>